<dbReference type="PANTHER" id="PTHR43580">
    <property type="entry name" value="OXIDOREDUCTASE GLYR1-RELATED"/>
    <property type="match status" value="1"/>
</dbReference>
<dbReference type="Pfam" id="PF14833">
    <property type="entry name" value="NAD_binding_11"/>
    <property type="match status" value="1"/>
</dbReference>
<dbReference type="InterPro" id="IPR015815">
    <property type="entry name" value="HIBADH-related"/>
</dbReference>
<dbReference type="GO" id="GO:0050661">
    <property type="term" value="F:NADP binding"/>
    <property type="evidence" value="ECO:0007669"/>
    <property type="project" value="InterPro"/>
</dbReference>
<comment type="caution">
    <text evidence="7">The sequence shown here is derived from an EMBL/GenBank/DDBJ whole genome shotgun (WGS) entry which is preliminary data.</text>
</comment>
<accession>A0A917U9H6</accession>
<keyword evidence="2" id="KW-0560">Oxidoreductase</keyword>
<reference evidence="7" key="2">
    <citation type="submission" date="2020-09" db="EMBL/GenBank/DDBJ databases">
        <authorList>
            <person name="Sun Q."/>
            <person name="Ohkuma M."/>
        </authorList>
    </citation>
    <scope>NUCLEOTIDE SEQUENCE</scope>
    <source>
        <strain evidence="7">JCM 19831</strain>
    </source>
</reference>
<evidence type="ECO:0000259" key="6">
    <source>
        <dbReference type="Pfam" id="PF14833"/>
    </source>
</evidence>
<dbReference type="Gene3D" id="1.10.1040.10">
    <property type="entry name" value="N-(1-d-carboxylethyl)-l-norvaline Dehydrogenase, domain 2"/>
    <property type="match status" value="1"/>
</dbReference>
<dbReference type="InterPro" id="IPR029154">
    <property type="entry name" value="HIBADH-like_NADP-bd"/>
</dbReference>
<evidence type="ECO:0000259" key="5">
    <source>
        <dbReference type="Pfam" id="PF03446"/>
    </source>
</evidence>
<dbReference type="InterPro" id="IPR036291">
    <property type="entry name" value="NAD(P)-bd_dom_sf"/>
</dbReference>
<dbReference type="InterPro" id="IPR051265">
    <property type="entry name" value="HIBADH-related_NP60_sf"/>
</dbReference>
<feature type="domain" description="6-phosphogluconate dehydrogenase NADP-binding" evidence="5">
    <location>
        <begin position="18"/>
        <end position="178"/>
    </location>
</feature>
<reference evidence="7" key="1">
    <citation type="journal article" date="2014" name="Int. J. Syst. Evol. Microbiol.">
        <title>Complete genome sequence of Corynebacterium casei LMG S-19264T (=DSM 44701T), isolated from a smear-ripened cheese.</title>
        <authorList>
            <consortium name="US DOE Joint Genome Institute (JGI-PGF)"/>
            <person name="Walter F."/>
            <person name="Albersmeier A."/>
            <person name="Kalinowski J."/>
            <person name="Ruckert C."/>
        </authorList>
    </citation>
    <scope>NUCLEOTIDE SEQUENCE</scope>
    <source>
        <strain evidence="7">JCM 19831</strain>
    </source>
</reference>
<evidence type="ECO:0000256" key="1">
    <source>
        <dbReference type="ARBA" id="ARBA00009080"/>
    </source>
</evidence>
<dbReference type="Pfam" id="PF03446">
    <property type="entry name" value="NAD_binding_2"/>
    <property type="match status" value="1"/>
</dbReference>
<comment type="similarity">
    <text evidence="1">Belongs to the HIBADH-related family.</text>
</comment>
<dbReference type="Proteomes" id="UP000642070">
    <property type="component" value="Unassembled WGS sequence"/>
</dbReference>
<feature type="active site" evidence="4">
    <location>
        <position position="187"/>
    </location>
</feature>
<evidence type="ECO:0000256" key="3">
    <source>
        <dbReference type="ARBA" id="ARBA00023027"/>
    </source>
</evidence>
<dbReference type="AlphaFoldDB" id="A0A917U9H6"/>
<feature type="domain" description="3-hydroxyisobutyrate dehydrogenase-like NAD-binding" evidence="6">
    <location>
        <begin position="181"/>
        <end position="297"/>
    </location>
</feature>
<evidence type="ECO:0000256" key="2">
    <source>
        <dbReference type="ARBA" id="ARBA00023002"/>
    </source>
</evidence>
<dbReference type="Gene3D" id="3.40.50.720">
    <property type="entry name" value="NAD(P)-binding Rossmann-like Domain"/>
    <property type="match status" value="1"/>
</dbReference>
<dbReference type="PIRSF" id="PIRSF000103">
    <property type="entry name" value="HIBADH"/>
    <property type="match status" value="1"/>
</dbReference>
<organism evidence="7 8">
    <name type="scientific">Dactylosporangium sucinum</name>
    <dbReference type="NCBI Taxonomy" id="1424081"/>
    <lineage>
        <taxon>Bacteria</taxon>
        <taxon>Bacillati</taxon>
        <taxon>Actinomycetota</taxon>
        <taxon>Actinomycetes</taxon>
        <taxon>Micromonosporales</taxon>
        <taxon>Micromonosporaceae</taxon>
        <taxon>Dactylosporangium</taxon>
    </lineage>
</organism>
<evidence type="ECO:0000256" key="4">
    <source>
        <dbReference type="PIRSR" id="PIRSR000103-1"/>
    </source>
</evidence>
<keyword evidence="3" id="KW-0520">NAD</keyword>
<dbReference type="GO" id="GO:0016491">
    <property type="term" value="F:oxidoreductase activity"/>
    <property type="evidence" value="ECO:0007669"/>
    <property type="project" value="UniProtKB-KW"/>
</dbReference>
<name>A0A917U9H6_9ACTN</name>
<evidence type="ECO:0000313" key="8">
    <source>
        <dbReference type="Proteomes" id="UP000642070"/>
    </source>
</evidence>
<gene>
    <name evidence="7" type="primary">mmsB</name>
    <name evidence="7" type="ORF">GCM10007977_074900</name>
</gene>
<dbReference type="PANTHER" id="PTHR43580:SF2">
    <property type="entry name" value="CYTOKINE-LIKE NUCLEAR FACTOR N-PAC"/>
    <property type="match status" value="1"/>
</dbReference>
<evidence type="ECO:0000313" key="7">
    <source>
        <dbReference type="EMBL" id="GGM62348.1"/>
    </source>
</evidence>
<dbReference type="RefSeq" id="WP_190254771.1">
    <property type="nucleotide sequence ID" value="NZ_BMPI01000046.1"/>
</dbReference>
<protein>
    <submittedName>
        <fullName evidence="7">3-hydroxyisobutyrate dehydrogenase</fullName>
    </submittedName>
</protein>
<dbReference type="EMBL" id="BMPI01000046">
    <property type="protein sequence ID" value="GGM62348.1"/>
    <property type="molecule type" value="Genomic_DNA"/>
</dbReference>
<dbReference type="InterPro" id="IPR008927">
    <property type="entry name" value="6-PGluconate_DH-like_C_sf"/>
</dbReference>
<dbReference type="SUPFAM" id="SSF51735">
    <property type="entry name" value="NAD(P)-binding Rossmann-fold domains"/>
    <property type="match status" value="1"/>
</dbReference>
<dbReference type="InterPro" id="IPR006115">
    <property type="entry name" value="6PGDH_NADP-bd"/>
</dbReference>
<keyword evidence="8" id="KW-1185">Reference proteome</keyword>
<dbReference type="GO" id="GO:0051287">
    <property type="term" value="F:NAD binding"/>
    <property type="evidence" value="ECO:0007669"/>
    <property type="project" value="InterPro"/>
</dbReference>
<proteinExistence type="inferred from homology"/>
<dbReference type="SUPFAM" id="SSF48179">
    <property type="entry name" value="6-phosphogluconate dehydrogenase C-terminal domain-like"/>
    <property type="match status" value="1"/>
</dbReference>
<dbReference type="InterPro" id="IPR013328">
    <property type="entry name" value="6PGD_dom2"/>
</dbReference>
<sequence length="300" mass="30580">MSDTTSAGRTAGAEPGQKVAVLGTGIMGSAMARNLLNARLSTTVWDRSPDATAPLAVAGAHVAGSAREAVDDAHVVITMLPTADAVESVMFTGKAVDALAEGAVWAQMGTIGMAAITELAGRLAQRRPDVLFVDAPVSGTKGPAENGQLLILASGPAAAQPTVHTAFAAIGRKTLWLGDAGRGSAMKVVLNAYMAILIEGVAEALELADRLDVDAGALAQSIEGGPLDAPIADAKLHKMERGDFAPEFPLQWALKDVDLAISAAGGSKLPLIEALSRQWRAAVDAGHGREDVSAAVLALA</sequence>